<dbReference type="GO" id="GO:0005737">
    <property type="term" value="C:cytoplasm"/>
    <property type="evidence" value="ECO:0007669"/>
    <property type="project" value="UniProtKB-SubCell"/>
</dbReference>
<dbReference type="GeneID" id="17308716"/>
<dbReference type="Proteomes" id="UP000011087">
    <property type="component" value="Unassembled WGS sequence"/>
</dbReference>
<name>L1JUS5_GUITC</name>
<keyword evidence="5" id="KW-0963">Cytoplasm</keyword>
<dbReference type="GO" id="GO:0005643">
    <property type="term" value="C:nuclear pore"/>
    <property type="evidence" value="ECO:0007669"/>
    <property type="project" value="TreeGrafter"/>
</dbReference>
<evidence type="ECO:0000256" key="6">
    <source>
        <dbReference type="ARBA" id="ARBA00022927"/>
    </source>
</evidence>
<feature type="domain" description="Exportin-7/Ran-binding protein 17 TPR repeats" evidence="8">
    <location>
        <begin position="483"/>
        <end position="771"/>
    </location>
</feature>
<evidence type="ECO:0000313" key="11">
    <source>
        <dbReference type="Proteomes" id="UP000011087"/>
    </source>
</evidence>
<evidence type="ECO:0000256" key="3">
    <source>
        <dbReference type="ARBA" id="ARBA00009466"/>
    </source>
</evidence>
<keyword evidence="4" id="KW-0813">Transport</keyword>
<protein>
    <recommendedName>
        <fullName evidence="8">Exportin-7/Ran-binding protein 17 TPR repeats domain-containing protein</fullName>
    </recommendedName>
</protein>
<proteinExistence type="inferred from homology"/>
<comment type="subcellular location">
    <subcellularLocation>
        <location evidence="2">Cytoplasm</location>
    </subcellularLocation>
    <subcellularLocation>
        <location evidence="1">Nucleus</location>
    </subcellularLocation>
</comment>
<accession>L1JUS5</accession>
<dbReference type="Pfam" id="PF25795">
    <property type="entry name" value="TPR_XPO7"/>
    <property type="match status" value="1"/>
</dbReference>
<keyword evidence="7" id="KW-0539">Nucleus</keyword>
<dbReference type="PANTHER" id="PTHR12596">
    <property type="entry name" value="EXPORTIN 4,7-RELATED"/>
    <property type="match status" value="1"/>
</dbReference>
<dbReference type="RefSeq" id="XP_005839276.1">
    <property type="nucleotide sequence ID" value="XM_005839219.1"/>
</dbReference>
<evidence type="ECO:0000256" key="5">
    <source>
        <dbReference type="ARBA" id="ARBA00022490"/>
    </source>
</evidence>
<dbReference type="KEGG" id="gtt:GUITHDRAFT_133995"/>
<dbReference type="InterPro" id="IPR016024">
    <property type="entry name" value="ARM-type_fold"/>
</dbReference>
<reference evidence="9 11" key="1">
    <citation type="journal article" date="2012" name="Nature">
        <title>Algal genomes reveal evolutionary mosaicism and the fate of nucleomorphs.</title>
        <authorList>
            <consortium name="DOE Joint Genome Institute"/>
            <person name="Curtis B.A."/>
            <person name="Tanifuji G."/>
            <person name="Burki F."/>
            <person name="Gruber A."/>
            <person name="Irimia M."/>
            <person name="Maruyama S."/>
            <person name="Arias M.C."/>
            <person name="Ball S.G."/>
            <person name="Gile G.H."/>
            <person name="Hirakawa Y."/>
            <person name="Hopkins J.F."/>
            <person name="Kuo A."/>
            <person name="Rensing S.A."/>
            <person name="Schmutz J."/>
            <person name="Symeonidi A."/>
            <person name="Elias M."/>
            <person name="Eveleigh R.J."/>
            <person name="Herman E.K."/>
            <person name="Klute M.J."/>
            <person name="Nakayama T."/>
            <person name="Obornik M."/>
            <person name="Reyes-Prieto A."/>
            <person name="Armbrust E.V."/>
            <person name="Aves S.J."/>
            <person name="Beiko R.G."/>
            <person name="Coutinho P."/>
            <person name="Dacks J.B."/>
            <person name="Durnford D.G."/>
            <person name="Fast N.M."/>
            <person name="Green B.R."/>
            <person name="Grisdale C.J."/>
            <person name="Hempel F."/>
            <person name="Henrissat B."/>
            <person name="Hoppner M.P."/>
            <person name="Ishida K."/>
            <person name="Kim E."/>
            <person name="Koreny L."/>
            <person name="Kroth P.G."/>
            <person name="Liu Y."/>
            <person name="Malik S.B."/>
            <person name="Maier U.G."/>
            <person name="McRose D."/>
            <person name="Mock T."/>
            <person name="Neilson J.A."/>
            <person name="Onodera N.T."/>
            <person name="Poole A.M."/>
            <person name="Pritham E.J."/>
            <person name="Richards T.A."/>
            <person name="Rocap G."/>
            <person name="Roy S.W."/>
            <person name="Sarai C."/>
            <person name="Schaack S."/>
            <person name="Shirato S."/>
            <person name="Slamovits C.H."/>
            <person name="Spencer D.F."/>
            <person name="Suzuki S."/>
            <person name="Worden A.Z."/>
            <person name="Zauner S."/>
            <person name="Barry K."/>
            <person name="Bell C."/>
            <person name="Bharti A.K."/>
            <person name="Crow J.A."/>
            <person name="Grimwood J."/>
            <person name="Kramer R."/>
            <person name="Lindquist E."/>
            <person name="Lucas S."/>
            <person name="Salamov A."/>
            <person name="McFadden G.I."/>
            <person name="Lane C.E."/>
            <person name="Keeling P.J."/>
            <person name="Gray M.W."/>
            <person name="Grigoriev I.V."/>
            <person name="Archibald J.M."/>
        </authorList>
    </citation>
    <scope>NUCLEOTIDE SEQUENCE</scope>
    <source>
        <strain evidence="9 11">CCMP2712</strain>
    </source>
</reference>
<dbReference type="InterPro" id="IPR011989">
    <property type="entry name" value="ARM-like"/>
</dbReference>
<dbReference type="AlphaFoldDB" id="L1JUS5"/>
<evidence type="ECO:0000313" key="9">
    <source>
        <dbReference type="EMBL" id="EKX52296.1"/>
    </source>
</evidence>
<dbReference type="Gene3D" id="1.25.10.10">
    <property type="entry name" value="Leucine-rich Repeat Variant"/>
    <property type="match status" value="1"/>
</dbReference>
<dbReference type="GO" id="GO:0005049">
    <property type="term" value="F:nuclear export signal receptor activity"/>
    <property type="evidence" value="ECO:0007669"/>
    <property type="project" value="InterPro"/>
</dbReference>
<evidence type="ECO:0000256" key="7">
    <source>
        <dbReference type="ARBA" id="ARBA00023242"/>
    </source>
</evidence>
<evidence type="ECO:0000256" key="1">
    <source>
        <dbReference type="ARBA" id="ARBA00004123"/>
    </source>
</evidence>
<dbReference type="InterPro" id="IPR044189">
    <property type="entry name" value="XPO4/7-like"/>
</dbReference>
<evidence type="ECO:0000259" key="8">
    <source>
        <dbReference type="Pfam" id="PF25795"/>
    </source>
</evidence>
<dbReference type="EMBL" id="JH992973">
    <property type="protein sequence ID" value="EKX52296.1"/>
    <property type="molecule type" value="Genomic_DNA"/>
</dbReference>
<reference evidence="11" key="2">
    <citation type="submission" date="2012-11" db="EMBL/GenBank/DDBJ databases">
        <authorList>
            <person name="Kuo A."/>
            <person name="Curtis B.A."/>
            <person name="Tanifuji G."/>
            <person name="Burki F."/>
            <person name="Gruber A."/>
            <person name="Irimia M."/>
            <person name="Maruyama S."/>
            <person name="Arias M.C."/>
            <person name="Ball S.G."/>
            <person name="Gile G.H."/>
            <person name="Hirakawa Y."/>
            <person name="Hopkins J.F."/>
            <person name="Rensing S.A."/>
            <person name="Schmutz J."/>
            <person name="Symeonidi A."/>
            <person name="Elias M."/>
            <person name="Eveleigh R.J."/>
            <person name="Herman E.K."/>
            <person name="Klute M.J."/>
            <person name="Nakayama T."/>
            <person name="Obornik M."/>
            <person name="Reyes-Prieto A."/>
            <person name="Armbrust E.V."/>
            <person name="Aves S.J."/>
            <person name="Beiko R.G."/>
            <person name="Coutinho P."/>
            <person name="Dacks J.B."/>
            <person name="Durnford D.G."/>
            <person name="Fast N.M."/>
            <person name="Green B.R."/>
            <person name="Grisdale C."/>
            <person name="Hempe F."/>
            <person name="Henrissat B."/>
            <person name="Hoppner M.P."/>
            <person name="Ishida K.-I."/>
            <person name="Kim E."/>
            <person name="Koreny L."/>
            <person name="Kroth P.G."/>
            <person name="Liu Y."/>
            <person name="Malik S.-B."/>
            <person name="Maier U.G."/>
            <person name="McRose D."/>
            <person name="Mock T."/>
            <person name="Neilson J.A."/>
            <person name="Onodera N.T."/>
            <person name="Poole A.M."/>
            <person name="Pritham E.J."/>
            <person name="Richards T.A."/>
            <person name="Rocap G."/>
            <person name="Roy S.W."/>
            <person name="Sarai C."/>
            <person name="Schaack S."/>
            <person name="Shirato S."/>
            <person name="Slamovits C.H."/>
            <person name="Spencer D.F."/>
            <person name="Suzuki S."/>
            <person name="Worden A.Z."/>
            <person name="Zauner S."/>
            <person name="Barry K."/>
            <person name="Bell C."/>
            <person name="Bharti A.K."/>
            <person name="Crow J.A."/>
            <person name="Grimwood J."/>
            <person name="Kramer R."/>
            <person name="Lindquist E."/>
            <person name="Lucas S."/>
            <person name="Salamov A."/>
            <person name="McFadden G.I."/>
            <person name="Lane C.E."/>
            <person name="Keeling P.J."/>
            <person name="Gray M.W."/>
            <person name="Grigoriev I.V."/>
            <person name="Archibald J.M."/>
        </authorList>
    </citation>
    <scope>NUCLEOTIDE SEQUENCE</scope>
    <source>
        <strain evidence="11">CCMP2712</strain>
    </source>
</reference>
<gene>
    <name evidence="9" type="ORF">GUITHDRAFT_133995</name>
</gene>
<dbReference type="EnsemblProtists" id="EKX52296">
    <property type="protein sequence ID" value="EKX52296"/>
    <property type="gene ID" value="GUITHDRAFT_133995"/>
</dbReference>
<dbReference type="PaxDb" id="55529-EKX52296"/>
<dbReference type="OrthoDB" id="244158at2759"/>
<reference evidence="10" key="3">
    <citation type="submission" date="2016-03" db="UniProtKB">
        <authorList>
            <consortium name="EnsemblProtists"/>
        </authorList>
    </citation>
    <scope>IDENTIFICATION</scope>
</reference>
<dbReference type="eggNOG" id="KOG1410">
    <property type="taxonomic scope" value="Eukaryota"/>
</dbReference>
<evidence type="ECO:0000256" key="4">
    <source>
        <dbReference type="ARBA" id="ARBA00022448"/>
    </source>
</evidence>
<keyword evidence="6" id="KW-0653">Protein transport</keyword>
<dbReference type="GO" id="GO:0006611">
    <property type="term" value="P:protein export from nucleus"/>
    <property type="evidence" value="ECO:0007669"/>
    <property type="project" value="TreeGrafter"/>
</dbReference>
<organism evidence="9">
    <name type="scientific">Guillardia theta (strain CCMP2712)</name>
    <name type="common">Cryptophyte</name>
    <dbReference type="NCBI Taxonomy" id="905079"/>
    <lineage>
        <taxon>Eukaryota</taxon>
        <taxon>Cryptophyceae</taxon>
        <taxon>Pyrenomonadales</taxon>
        <taxon>Geminigeraceae</taxon>
        <taxon>Guillardia</taxon>
    </lineage>
</organism>
<dbReference type="HOGENOM" id="CLU_005409_1_1_1"/>
<dbReference type="InterPro" id="IPR057947">
    <property type="entry name" value="TPR_XPO7/RBP17"/>
</dbReference>
<sequence length="1132" mass="128106">MEIEQFEDLLKTMVDLEKQEQERQQARQIVENILDCVLQTNVSHEQRKKAEECVNNLANPVNLNITNDAILAQSLSDNFTRKQIAIQKRLAQLQYILDNSTSHYAQAVACNSLSLLVTNNWNEKMIPYTEIKNYALSFLFTHATDPNCPPFVKQGMVRLLSRVARLCRVSNGPDCAIMNDLSKMFETSVEHFILGMRILLDYVEEIVAKAGEVSFLHRRMFFYSDLTTILKFALESVRKYFSNMSSENDKLLLDSALELTVRCLTSPDADRTYDKDEMDLGRGLILAKWSPFITQMELIDMFIVMYGSLDAPISTRALTILLFISSLRPGMYRSIADFQNATKRIIMGIGQILKNRKELDNPNNLDIFCRFLSEFGQVCIIWKYIPKNECNEFIEMASSLTLAILRELEPPPNSVYHLLHFWCRLAVSEMGRGRSSPRSPDLQIVHEEIEEADDNLGDLYDVLERTLPAIVYTYITGRIECIQAAASGGADNPLEDIDSLENQLELIPILCTIRYEKIGGQLFEMIDHFYNVYEAAFSSSNQVQLEVLEMQIAWMIRLCSAIVGGHYTVRAGSFRSFDINPIIETTLQEGEELVDAELIGKVFRLMMLIQRRISVSNTQDKCDYRLELAVLTFLEKLKLGLLYVDRTLAEQKEDTGQIPEYLPSFLRRLVIRRPKPILTQDMHIEIFKRIGFNDHMEVINMMLGKLLENLQVWGHNSMVVKETLHLLGIIIHGTSGEGTLSMLLEIETIKGLMKNHAAVSSSFLNYPANAKNRTNYYLTITQLFLLEEDDAEASGSFETFLEPTITTLVQLKNTANLRTDEARFAIIGVARDLRGIACATDGKLFHVLFDMMFPACQNVFARCLECWADDPAVCIAVLKMWMEIASNARNRISFDAGIPAGLVIFKELAMTIIVYCRYLLSKGPNSGGMDPYNNRYKCIGICMLSMTLALSGEYVGFGAFSMYGDSVVEDVFKLIVQVGLSMPQNDILAYHKVAISFYSCIEAMFKHAISIVIGLETVEVTQILQIVYNGLTNALHPSVHVMCASTIESFAIFLFRTSKRRSSLAVRMRLHLEQVPTLLGDLQLVLLKQVIFNDVVGLELLAFPLLSLILAAETTFTAVTNERDKVNKEGSA</sequence>
<dbReference type="PANTHER" id="PTHR12596:SF2">
    <property type="entry name" value="EXPORTIN-7 ISOFORM X1"/>
    <property type="match status" value="1"/>
</dbReference>
<comment type="similarity">
    <text evidence="3">Belongs to the exportin family.</text>
</comment>
<dbReference type="OMA" id="SWKWAGS"/>
<dbReference type="STRING" id="905079.L1JUS5"/>
<dbReference type="SUPFAM" id="SSF48371">
    <property type="entry name" value="ARM repeat"/>
    <property type="match status" value="1"/>
</dbReference>
<keyword evidence="11" id="KW-1185">Reference proteome</keyword>
<evidence type="ECO:0000256" key="2">
    <source>
        <dbReference type="ARBA" id="ARBA00004496"/>
    </source>
</evidence>
<evidence type="ECO:0000313" key="10">
    <source>
        <dbReference type="EnsemblProtists" id="EKX52296"/>
    </source>
</evidence>